<evidence type="ECO:0000256" key="1">
    <source>
        <dbReference type="SAM" id="MobiDB-lite"/>
    </source>
</evidence>
<keyword evidence="3" id="KW-0378">Hydrolase</keyword>
<feature type="transmembrane region" description="Helical" evidence="2">
    <location>
        <begin position="12"/>
        <end position="36"/>
    </location>
</feature>
<dbReference type="AlphaFoldDB" id="G6EEB9"/>
<dbReference type="eggNOG" id="COG2273">
    <property type="taxonomic scope" value="Bacteria"/>
</dbReference>
<dbReference type="KEGG" id="npn:JI59_06640"/>
<feature type="transmembrane region" description="Helical" evidence="2">
    <location>
        <begin position="253"/>
        <end position="278"/>
    </location>
</feature>
<keyword evidence="2" id="KW-0472">Membrane</keyword>
<protein>
    <submittedName>
        <fullName evidence="3">Glycoside hydrolase family 16</fullName>
    </submittedName>
</protein>
<feature type="compositionally biased region" description="Basic and acidic residues" evidence="1">
    <location>
        <begin position="470"/>
        <end position="481"/>
    </location>
</feature>
<accession>G6EEB9</accession>
<feature type="transmembrane region" description="Helical" evidence="2">
    <location>
        <begin position="85"/>
        <end position="105"/>
    </location>
</feature>
<dbReference type="Proteomes" id="UP000004030">
    <property type="component" value="Unassembled WGS sequence"/>
</dbReference>
<evidence type="ECO:0000256" key="2">
    <source>
        <dbReference type="SAM" id="Phobius"/>
    </source>
</evidence>
<name>G6EEB9_9SPHN</name>
<feature type="region of interest" description="Disordered" evidence="1">
    <location>
        <begin position="461"/>
        <end position="481"/>
    </location>
</feature>
<feature type="transmembrane region" description="Helical" evidence="2">
    <location>
        <begin position="373"/>
        <end position="393"/>
    </location>
</feature>
<feature type="transmembrane region" description="Helical" evidence="2">
    <location>
        <begin position="42"/>
        <end position="64"/>
    </location>
</feature>
<dbReference type="GO" id="GO:0016787">
    <property type="term" value="F:hydrolase activity"/>
    <property type="evidence" value="ECO:0007669"/>
    <property type="project" value="UniProtKB-KW"/>
</dbReference>
<dbReference type="PATRIC" id="fig|1088721.3.peg.2660"/>
<proteinExistence type="predicted"/>
<feature type="transmembrane region" description="Helical" evidence="2">
    <location>
        <begin position="298"/>
        <end position="324"/>
    </location>
</feature>
<dbReference type="EMBL" id="AGFM01000039">
    <property type="protein sequence ID" value="EHJ60342.1"/>
    <property type="molecule type" value="Genomic_DNA"/>
</dbReference>
<comment type="caution">
    <text evidence="3">The sequence shown here is derived from an EMBL/GenBank/DDBJ whole genome shotgun (WGS) entry which is preliminary data.</text>
</comment>
<reference evidence="3 4" key="1">
    <citation type="journal article" date="2012" name="J. Bacteriol.">
        <title>Genome sequence of benzo(a)pyrene-degrading bacterium Novosphingobium pentaromativorans US6-1.</title>
        <authorList>
            <person name="Luo Y.R."/>
            <person name="Kang S.G."/>
            <person name="Kim S.J."/>
            <person name="Kim M.R."/>
            <person name="Li N."/>
            <person name="Lee J.H."/>
            <person name="Kwon K.K."/>
        </authorList>
    </citation>
    <scope>NUCLEOTIDE SEQUENCE [LARGE SCALE GENOMIC DNA]</scope>
    <source>
        <strain evidence="3 4">US6-1</strain>
    </source>
</reference>
<keyword evidence="2" id="KW-0812">Transmembrane</keyword>
<feature type="transmembrane region" description="Helical" evidence="2">
    <location>
        <begin position="137"/>
        <end position="155"/>
    </location>
</feature>
<evidence type="ECO:0000313" key="4">
    <source>
        <dbReference type="Proteomes" id="UP000004030"/>
    </source>
</evidence>
<dbReference type="STRING" id="1088721.JI59_06640"/>
<feature type="transmembrane region" description="Helical" evidence="2">
    <location>
        <begin position="167"/>
        <end position="185"/>
    </location>
</feature>
<gene>
    <name evidence="3" type="ORF">NSU_2690</name>
</gene>
<feature type="transmembrane region" description="Helical" evidence="2">
    <location>
        <begin position="414"/>
        <end position="432"/>
    </location>
</feature>
<sequence>MELTFIGLIQIVVGGAIVLFGGPGSAFIFLIISGLFDGSAAILLPSLGGSSIPPVQFALLFVYLRIFAPKGGLYGYFPDAVRANAWLVLFCFYGIANSYIGPRLFGGAIEVYPMRPIPGSGLFDVIPLGPTSQNLTAATYLVGTLLLAIAAYIFCQARGSKKVLIDTAIWSGWFFIVTGLLDIAARGTPLEDVLAIFRNGDYVQMNVEVDGFVRIRGLLPEASSYAGSCFIALVVNAELWYRSIRTRQTGLLATILTVMLVISTSSTAYVALAGYALIFLGRTLAFPNLAPQGKIQRLALVGFMIVVLIAILVALFPEVATAIWDLVLEMTVAKSSTDSGQQRLFWAMQGIHGLIDSYGLGIGPGSFRSSSMLTAIVGAMGVIGIVSFVMYLLAIFQPSRRSSWGIGADSSQTLGGAFASAAVFSLIPAAIASPLANPVAIFSILSGAALALRPVRDAADATHNPVNTRTGERSRTAIDQA</sequence>
<keyword evidence="4" id="KW-1185">Reference proteome</keyword>
<organism evidence="3 4">
    <name type="scientific">Novosphingobium pentaromativorans US6-1</name>
    <dbReference type="NCBI Taxonomy" id="1088721"/>
    <lineage>
        <taxon>Bacteria</taxon>
        <taxon>Pseudomonadati</taxon>
        <taxon>Pseudomonadota</taxon>
        <taxon>Alphaproteobacteria</taxon>
        <taxon>Sphingomonadales</taxon>
        <taxon>Sphingomonadaceae</taxon>
        <taxon>Novosphingobium</taxon>
    </lineage>
</organism>
<evidence type="ECO:0000313" key="3">
    <source>
        <dbReference type="EMBL" id="EHJ60342.1"/>
    </source>
</evidence>
<dbReference type="RefSeq" id="WP_007013601.1">
    <property type="nucleotide sequence ID" value="NZ_AGFM01000039.1"/>
</dbReference>
<keyword evidence="2" id="KW-1133">Transmembrane helix</keyword>